<organism evidence="1 2">
    <name type="scientific">Paenibacillus filicis</name>
    <dbReference type="NCBI Taxonomy" id="669464"/>
    <lineage>
        <taxon>Bacteria</taxon>
        <taxon>Bacillati</taxon>
        <taxon>Bacillota</taxon>
        <taxon>Bacilli</taxon>
        <taxon>Bacillales</taxon>
        <taxon>Paenibacillaceae</taxon>
        <taxon>Paenibacillus</taxon>
    </lineage>
</organism>
<accession>A0ABU9DGV6</accession>
<name>A0ABU9DGV6_9BACL</name>
<evidence type="ECO:0000313" key="2">
    <source>
        <dbReference type="Proteomes" id="UP001469365"/>
    </source>
</evidence>
<dbReference type="Proteomes" id="UP001469365">
    <property type="component" value="Unassembled WGS sequence"/>
</dbReference>
<keyword evidence="2" id="KW-1185">Reference proteome</keyword>
<proteinExistence type="predicted"/>
<evidence type="ECO:0000313" key="1">
    <source>
        <dbReference type="EMBL" id="MEK8128107.1"/>
    </source>
</evidence>
<dbReference type="RefSeq" id="WP_341415166.1">
    <property type="nucleotide sequence ID" value="NZ_JBBPCC010000004.1"/>
</dbReference>
<protein>
    <submittedName>
        <fullName evidence="1">Uncharacterized protein</fullName>
    </submittedName>
</protein>
<comment type="caution">
    <text evidence="1">The sequence shown here is derived from an EMBL/GenBank/DDBJ whole genome shotgun (WGS) entry which is preliminary data.</text>
</comment>
<dbReference type="EMBL" id="JBBPCC010000004">
    <property type="protein sequence ID" value="MEK8128107.1"/>
    <property type="molecule type" value="Genomic_DNA"/>
</dbReference>
<reference evidence="1 2" key="1">
    <citation type="submission" date="2024-04" db="EMBL/GenBank/DDBJ databases">
        <title>draft genome sequnece of Paenibacillus filicis.</title>
        <authorList>
            <person name="Kim D.-U."/>
        </authorList>
    </citation>
    <scope>NUCLEOTIDE SEQUENCE [LARGE SCALE GENOMIC DNA]</scope>
    <source>
        <strain evidence="1 2">KACC14197</strain>
    </source>
</reference>
<gene>
    <name evidence="1" type="ORF">WMW72_09350</name>
</gene>
<sequence>MSFLRTIGLTLNERLAHHIGYEVAIQAPGFASEPGVLQKVGKRFMRVNHQYFVPHTLQEIVLLRTPHRAAGEFASVRTVYAGTFRAKLLYTGLDYVELLVTREEEEEDLWMLIPFGQIISVERHSSPTR</sequence>